<accession>A0AAD2K3E2</accession>
<feature type="transmembrane region" description="Helical" evidence="2">
    <location>
        <begin position="100"/>
        <end position="122"/>
    </location>
</feature>
<comment type="caution">
    <text evidence="3">The sequence shown here is derived from an EMBL/GenBank/DDBJ whole genome shotgun (WGS) entry which is preliminary data.</text>
</comment>
<keyword evidence="4" id="KW-1185">Reference proteome</keyword>
<dbReference type="Proteomes" id="UP001295794">
    <property type="component" value="Unassembled WGS sequence"/>
</dbReference>
<dbReference type="EMBL" id="CAVNYO010000412">
    <property type="protein sequence ID" value="CAK5276759.1"/>
    <property type="molecule type" value="Genomic_DNA"/>
</dbReference>
<keyword evidence="2" id="KW-1133">Transmembrane helix</keyword>
<feature type="region of interest" description="Disordered" evidence="1">
    <location>
        <begin position="362"/>
        <end position="391"/>
    </location>
</feature>
<feature type="transmembrane region" description="Helical" evidence="2">
    <location>
        <begin position="300"/>
        <end position="320"/>
    </location>
</feature>
<proteinExistence type="predicted"/>
<feature type="compositionally biased region" description="Low complexity" evidence="1">
    <location>
        <begin position="378"/>
        <end position="391"/>
    </location>
</feature>
<feature type="transmembrane region" description="Helical" evidence="2">
    <location>
        <begin position="172"/>
        <end position="194"/>
    </location>
</feature>
<gene>
    <name evidence="3" type="ORF">MYCIT1_LOCUS25282</name>
</gene>
<evidence type="ECO:0000313" key="4">
    <source>
        <dbReference type="Proteomes" id="UP001295794"/>
    </source>
</evidence>
<protein>
    <submittedName>
        <fullName evidence="3">Uncharacterized protein</fullName>
    </submittedName>
</protein>
<feature type="compositionally biased region" description="Basic and acidic residues" evidence="1">
    <location>
        <begin position="1"/>
        <end position="10"/>
    </location>
</feature>
<name>A0AAD2K3E2_9AGAR</name>
<feature type="transmembrane region" description="Helical" evidence="2">
    <location>
        <begin position="134"/>
        <end position="160"/>
    </location>
</feature>
<dbReference type="AlphaFoldDB" id="A0AAD2K3E2"/>
<evidence type="ECO:0000256" key="2">
    <source>
        <dbReference type="SAM" id="Phobius"/>
    </source>
</evidence>
<organism evidence="3 4">
    <name type="scientific">Mycena citricolor</name>
    <dbReference type="NCBI Taxonomy" id="2018698"/>
    <lineage>
        <taxon>Eukaryota</taxon>
        <taxon>Fungi</taxon>
        <taxon>Dikarya</taxon>
        <taxon>Basidiomycota</taxon>
        <taxon>Agaricomycotina</taxon>
        <taxon>Agaricomycetes</taxon>
        <taxon>Agaricomycetidae</taxon>
        <taxon>Agaricales</taxon>
        <taxon>Marasmiineae</taxon>
        <taxon>Mycenaceae</taxon>
        <taxon>Mycena</taxon>
    </lineage>
</organism>
<evidence type="ECO:0000256" key="1">
    <source>
        <dbReference type="SAM" id="MobiDB-lite"/>
    </source>
</evidence>
<sequence>METYRSRGEKAMNPTLIRQRRAGSDSPPYLDINSNPNSPQKRRTPPRRRTPSATAYRRPTRYEPGNDVINTRATSKMMLKKQNRTSMARTRDYGMEESRAYVLVVVRLVIASIVVVSIFRGTVFLKRVLHPQCVCVYVCTGVCIGVCFRFGLDILILGLVLGRFVVKPKWSFIFGCCFELGSAFKLLLSSNFYIHFLVFEAPYFEQHFIFISLLLFTTGSVSSTHPSKHHHVCVVKRGDSSSELVGDTSRSITLTGTKTYDGHHLVTSATETSTSSASPSGVLGTSVGTGSAFAHNVSGIVGVSVGGFLALVLLVVLMFFGCRRYRNRHPYDPFGAKPIQRWRSPLGDEEDDIMVERAPSTLGYGSTSADHGAGVQTSHSSHATPSHSYHSGSMLISPPSQLMPTPPAAEYPHPPVPPSSYRTRKDSLRDLFGFGRLGRIKPPAPAYITPGYGLAGPSSLLNPPILPIMQPPVWPHPSPALTDDSSIHADGLLRPGLAVLLGPATHSTRSLRDHVDYSRPIVAGVQRLSVADDASVYSQKSHESASARAF</sequence>
<keyword evidence="2" id="KW-0812">Transmembrane</keyword>
<feature type="compositionally biased region" description="Basic residues" evidence="1">
    <location>
        <begin position="40"/>
        <end position="50"/>
    </location>
</feature>
<evidence type="ECO:0000313" key="3">
    <source>
        <dbReference type="EMBL" id="CAK5276759.1"/>
    </source>
</evidence>
<reference evidence="3" key="1">
    <citation type="submission" date="2023-11" db="EMBL/GenBank/DDBJ databases">
        <authorList>
            <person name="De Vega J J."/>
            <person name="De Vega J J."/>
        </authorList>
    </citation>
    <scope>NUCLEOTIDE SEQUENCE</scope>
</reference>
<keyword evidence="2" id="KW-0472">Membrane</keyword>
<feature type="region of interest" description="Disordered" evidence="1">
    <location>
        <begin position="1"/>
        <end position="67"/>
    </location>
</feature>